<dbReference type="InterPro" id="IPR016181">
    <property type="entry name" value="Acyl_CoA_acyltransferase"/>
</dbReference>
<name>A0A1I2FU55_9ACTN</name>
<protein>
    <submittedName>
        <fullName evidence="2">Acetyltransferase (GNAT) domain-containing protein</fullName>
    </submittedName>
</protein>
<evidence type="ECO:0000259" key="1">
    <source>
        <dbReference type="PROSITE" id="PS51186"/>
    </source>
</evidence>
<dbReference type="EMBL" id="FOND01000008">
    <property type="protein sequence ID" value="SFF07971.1"/>
    <property type="molecule type" value="Genomic_DNA"/>
</dbReference>
<accession>A0A1I2FU55</accession>
<feature type="domain" description="N-acetyltransferase" evidence="1">
    <location>
        <begin position="118"/>
        <end position="254"/>
    </location>
</feature>
<dbReference type="SUPFAM" id="SSF55729">
    <property type="entry name" value="Acyl-CoA N-acyltransferases (Nat)"/>
    <property type="match status" value="1"/>
</dbReference>
<dbReference type="Pfam" id="PF00583">
    <property type="entry name" value="Acetyltransf_1"/>
    <property type="match status" value="1"/>
</dbReference>
<gene>
    <name evidence="2" type="ORF">SAMN05216574_108199</name>
</gene>
<dbReference type="CDD" id="cd04301">
    <property type="entry name" value="NAT_SF"/>
    <property type="match status" value="1"/>
</dbReference>
<reference evidence="3" key="1">
    <citation type="submission" date="2016-10" db="EMBL/GenBank/DDBJ databases">
        <authorList>
            <person name="Varghese N."/>
            <person name="Submissions S."/>
        </authorList>
    </citation>
    <scope>NUCLEOTIDE SEQUENCE [LARGE SCALE GENOMIC DNA]</scope>
    <source>
        <strain evidence="3">DSM 46838</strain>
    </source>
</reference>
<dbReference type="OrthoDB" id="164800at2"/>
<dbReference type="InterPro" id="IPR000182">
    <property type="entry name" value="GNAT_dom"/>
</dbReference>
<dbReference type="GO" id="GO:0016747">
    <property type="term" value="F:acyltransferase activity, transferring groups other than amino-acyl groups"/>
    <property type="evidence" value="ECO:0007669"/>
    <property type="project" value="InterPro"/>
</dbReference>
<evidence type="ECO:0000313" key="2">
    <source>
        <dbReference type="EMBL" id="SFF07971.1"/>
    </source>
</evidence>
<dbReference type="PROSITE" id="PS51186">
    <property type="entry name" value="GNAT"/>
    <property type="match status" value="1"/>
</dbReference>
<proteinExistence type="predicted"/>
<evidence type="ECO:0000313" key="3">
    <source>
        <dbReference type="Proteomes" id="UP000198589"/>
    </source>
</evidence>
<dbReference type="RefSeq" id="WP_092198758.1">
    <property type="nucleotide sequence ID" value="NZ_FOND01000008.1"/>
</dbReference>
<sequence length="254" mass="27193">MDVPAALAAFDEQMRRRPVAGPGTRVECTTRVTRTVGTDSRWAAVVWSDLSEADADAVIAAEIARAAGSLEWKLYSHDRPADLPERLRAAGLRAEPAETVMIADVAELDLPVAAPDGVRLAAVTDDAGIAAMVDVQRTVFGSVHLGTAEAVRASLRLRPRPVEAVVAWAGDVAVSAGRIEFHEGTEFAGLWGGGTLPEWRGRGVFRALVGHRAVLARDRGVHYLQVDALPASRPILERMGFHPVAGTIPWMLES</sequence>
<organism evidence="2 3">
    <name type="scientific">Blastococcus tunisiensis</name>
    <dbReference type="NCBI Taxonomy" id="1798228"/>
    <lineage>
        <taxon>Bacteria</taxon>
        <taxon>Bacillati</taxon>
        <taxon>Actinomycetota</taxon>
        <taxon>Actinomycetes</taxon>
        <taxon>Geodermatophilales</taxon>
        <taxon>Geodermatophilaceae</taxon>
        <taxon>Blastococcus</taxon>
    </lineage>
</organism>
<dbReference type="Proteomes" id="UP000198589">
    <property type="component" value="Unassembled WGS sequence"/>
</dbReference>
<keyword evidence="3" id="KW-1185">Reference proteome</keyword>
<dbReference type="AlphaFoldDB" id="A0A1I2FU55"/>
<dbReference type="Gene3D" id="3.40.630.30">
    <property type="match status" value="1"/>
</dbReference>
<keyword evidence="2" id="KW-0808">Transferase</keyword>